<dbReference type="GO" id="GO:0005524">
    <property type="term" value="F:ATP binding"/>
    <property type="evidence" value="ECO:0007669"/>
    <property type="project" value="UniProtKB-KW"/>
</dbReference>
<organism evidence="6 7">
    <name type="scientific">Flavivirga jejuensis</name>
    <dbReference type="NCBI Taxonomy" id="870487"/>
    <lineage>
        <taxon>Bacteria</taxon>
        <taxon>Pseudomonadati</taxon>
        <taxon>Bacteroidota</taxon>
        <taxon>Flavobacteriia</taxon>
        <taxon>Flavobacteriales</taxon>
        <taxon>Flavobacteriaceae</taxon>
        <taxon>Flavivirga</taxon>
    </lineage>
</organism>
<dbReference type="PANTHER" id="PTHR43335">
    <property type="entry name" value="ABC TRANSPORTER, ATP-BINDING PROTEIN"/>
    <property type="match status" value="1"/>
</dbReference>
<evidence type="ECO:0000313" key="7">
    <source>
        <dbReference type="Proteomes" id="UP001176806"/>
    </source>
</evidence>
<feature type="domain" description="ABC transporter" evidence="5">
    <location>
        <begin position="3"/>
        <end position="232"/>
    </location>
</feature>
<dbReference type="InterPro" id="IPR003593">
    <property type="entry name" value="AAA+_ATPase"/>
</dbReference>
<dbReference type="EMBL" id="JAUOEL010000003">
    <property type="protein sequence ID" value="MDO5974570.1"/>
    <property type="molecule type" value="Genomic_DNA"/>
</dbReference>
<dbReference type="InterPro" id="IPR027417">
    <property type="entry name" value="P-loop_NTPase"/>
</dbReference>
<name>A0ABT8WN32_9FLAO</name>
<dbReference type="Pfam" id="PF00005">
    <property type="entry name" value="ABC_tran"/>
    <property type="match status" value="1"/>
</dbReference>
<sequence length="309" mass="34648">MDIQIEKLTKTYGPQTAVNDISFDVKTGEVLGFLGPNGAGKSTTMKMITGYIGIEKGDIHIGGKSVTNPSNDLKKHIGYLPENNPLYLDMPVMDYLEFCGSLQGIDTLNIDKRIREMIGVCGLNREKHKKIGELSKGYRQRVGLAQAMIHDPEILVLDEPTTGLDPNQIIEIRKLIRDLGKEKTVILSTHILPEVEATCDRILIINKGKIVANGTPETLRKQAQGNEVLKLRIEDGDADLILKSLKELNTVQSVEYVQQNQNLFEVQSLAEQTSKRHIFNLCVQKKWVLTELTPMETKLEDIFRNLTVN</sequence>
<keyword evidence="2" id="KW-0813">Transport</keyword>
<protein>
    <submittedName>
        <fullName evidence="6">ATP-binding cassette domain-containing protein</fullName>
    </submittedName>
</protein>
<keyword evidence="7" id="KW-1185">Reference proteome</keyword>
<keyword evidence="4 6" id="KW-0067">ATP-binding</keyword>
<evidence type="ECO:0000256" key="4">
    <source>
        <dbReference type="ARBA" id="ARBA00022840"/>
    </source>
</evidence>
<gene>
    <name evidence="6" type="ORF">Q4Q40_10275</name>
</gene>
<dbReference type="Gene3D" id="3.40.50.300">
    <property type="entry name" value="P-loop containing nucleotide triphosphate hydrolases"/>
    <property type="match status" value="1"/>
</dbReference>
<proteinExistence type="inferred from homology"/>
<reference evidence="6" key="1">
    <citation type="submission" date="2023-07" db="EMBL/GenBank/DDBJ databases">
        <title>Two novel species in the genus Flavivirga.</title>
        <authorList>
            <person name="Kwon K."/>
        </authorList>
    </citation>
    <scope>NUCLEOTIDE SEQUENCE</scope>
    <source>
        <strain evidence="6">KACC 14158</strain>
    </source>
</reference>
<dbReference type="PANTHER" id="PTHR43335:SF4">
    <property type="entry name" value="ABC TRANSPORTER, ATP-BINDING PROTEIN"/>
    <property type="match status" value="1"/>
</dbReference>
<dbReference type="Proteomes" id="UP001176806">
    <property type="component" value="Unassembled WGS sequence"/>
</dbReference>
<evidence type="ECO:0000256" key="2">
    <source>
        <dbReference type="ARBA" id="ARBA00022448"/>
    </source>
</evidence>
<dbReference type="SMART" id="SM00382">
    <property type="entry name" value="AAA"/>
    <property type="match status" value="1"/>
</dbReference>
<evidence type="ECO:0000313" key="6">
    <source>
        <dbReference type="EMBL" id="MDO5974570.1"/>
    </source>
</evidence>
<dbReference type="InterPro" id="IPR003439">
    <property type="entry name" value="ABC_transporter-like_ATP-bd"/>
</dbReference>
<comment type="similarity">
    <text evidence="1">Belongs to the ABC transporter superfamily.</text>
</comment>
<comment type="caution">
    <text evidence="6">The sequence shown here is derived from an EMBL/GenBank/DDBJ whole genome shotgun (WGS) entry which is preliminary data.</text>
</comment>
<keyword evidence="3" id="KW-0547">Nucleotide-binding</keyword>
<evidence type="ECO:0000259" key="5">
    <source>
        <dbReference type="PROSITE" id="PS50893"/>
    </source>
</evidence>
<dbReference type="SUPFAM" id="SSF52540">
    <property type="entry name" value="P-loop containing nucleoside triphosphate hydrolases"/>
    <property type="match status" value="1"/>
</dbReference>
<evidence type="ECO:0000256" key="1">
    <source>
        <dbReference type="ARBA" id="ARBA00005417"/>
    </source>
</evidence>
<dbReference type="RefSeq" id="WP_303301706.1">
    <property type="nucleotide sequence ID" value="NZ_BAABDA010000050.1"/>
</dbReference>
<evidence type="ECO:0000256" key="3">
    <source>
        <dbReference type="ARBA" id="ARBA00022741"/>
    </source>
</evidence>
<dbReference type="PROSITE" id="PS50893">
    <property type="entry name" value="ABC_TRANSPORTER_2"/>
    <property type="match status" value="1"/>
</dbReference>
<dbReference type="CDD" id="cd03230">
    <property type="entry name" value="ABC_DR_subfamily_A"/>
    <property type="match status" value="1"/>
</dbReference>
<accession>A0ABT8WN32</accession>